<name>A0A842HRX5_9BURK</name>
<dbReference type="Proteomes" id="UP000545386">
    <property type="component" value="Unassembled WGS sequence"/>
</dbReference>
<feature type="signal peptide" evidence="1">
    <location>
        <begin position="1"/>
        <end position="24"/>
    </location>
</feature>
<evidence type="ECO:0000313" key="3">
    <source>
        <dbReference type="Proteomes" id="UP000545386"/>
    </source>
</evidence>
<dbReference type="AlphaFoldDB" id="A0A842HRX5"/>
<accession>A0A842HRX5</accession>
<evidence type="ECO:0000256" key="1">
    <source>
        <dbReference type="SAM" id="SignalP"/>
    </source>
</evidence>
<gene>
    <name evidence="2" type="ORF">GTU67_14145</name>
</gene>
<sequence length="172" mass="19444">MGYWRRTLSTAAAVLLLSALTACANMAKVPPGTPANQVISQFGQPTYTCPLDNGGRRLIWSMQPFGQQAWGTNTDAEGRVESVEQLLTDAHFQVLKSGEWTPERLLCEFGPPAEKTGVGLPSSIQIVWSWRYMQDGVWYSMMHVYLGQDGERVTRFHPGPDPRYEGDRFWWF</sequence>
<reference evidence="2 3" key="1">
    <citation type="submission" date="2020-08" db="EMBL/GenBank/DDBJ databases">
        <title>Paraeoetvoesia sp. YC-7-48 draft genome sequence.</title>
        <authorList>
            <person name="Yao L."/>
        </authorList>
    </citation>
    <scope>NUCLEOTIDE SEQUENCE [LARGE SCALE GENOMIC DNA]</scope>
    <source>
        <strain evidence="3">YC-7-48</strain>
    </source>
</reference>
<proteinExistence type="predicted"/>
<keyword evidence="1" id="KW-0732">Signal</keyword>
<evidence type="ECO:0000313" key="2">
    <source>
        <dbReference type="EMBL" id="MBC2771047.1"/>
    </source>
</evidence>
<dbReference type="PROSITE" id="PS51257">
    <property type="entry name" value="PROKAR_LIPOPROTEIN"/>
    <property type="match status" value="1"/>
</dbReference>
<protein>
    <recommendedName>
        <fullName evidence="4">Lipoprotein</fullName>
    </recommendedName>
</protein>
<comment type="caution">
    <text evidence="2">The sequence shown here is derived from an EMBL/GenBank/DDBJ whole genome shotgun (WGS) entry which is preliminary data.</text>
</comment>
<organism evidence="2 3">
    <name type="scientific">Pusillimonas minor</name>
    <dbReference type="NCBI Taxonomy" id="2697024"/>
    <lineage>
        <taxon>Bacteria</taxon>
        <taxon>Pseudomonadati</taxon>
        <taxon>Pseudomonadota</taxon>
        <taxon>Betaproteobacteria</taxon>
        <taxon>Burkholderiales</taxon>
        <taxon>Alcaligenaceae</taxon>
        <taxon>Pusillimonas</taxon>
    </lineage>
</organism>
<dbReference type="EMBL" id="JACJUU010000018">
    <property type="protein sequence ID" value="MBC2771047.1"/>
    <property type="molecule type" value="Genomic_DNA"/>
</dbReference>
<feature type="chain" id="PRO_5032962011" description="Lipoprotein" evidence="1">
    <location>
        <begin position="25"/>
        <end position="172"/>
    </location>
</feature>
<evidence type="ECO:0008006" key="4">
    <source>
        <dbReference type="Google" id="ProtNLM"/>
    </source>
</evidence>
<keyword evidence="3" id="KW-1185">Reference proteome</keyword>